<evidence type="ECO:0000313" key="3">
    <source>
        <dbReference type="Proteomes" id="UP000469452"/>
    </source>
</evidence>
<evidence type="ECO:0000313" key="2">
    <source>
        <dbReference type="EMBL" id="KAF0775676.1"/>
    </source>
</evidence>
<organism evidence="2 3">
    <name type="scientific">Aphanomyces astaci</name>
    <name type="common">Crayfish plague agent</name>
    <dbReference type="NCBI Taxonomy" id="112090"/>
    <lineage>
        <taxon>Eukaryota</taxon>
        <taxon>Sar</taxon>
        <taxon>Stramenopiles</taxon>
        <taxon>Oomycota</taxon>
        <taxon>Saprolegniomycetes</taxon>
        <taxon>Saprolegniales</taxon>
        <taxon>Verrucalvaceae</taxon>
        <taxon>Aphanomyces</taxon>
    </lineage>
</organism>
<dbReference type="SMART" id="SM00233">
    <property type="entry name" value="PH"/>
    <property type="match status" value="1"/>
</dbReference>
<dbReference type="Pfam" id="PF00169">
    <property type="entry name" value="PH"/>
    <property type="match status" value="1"/>
</dbReference>
<dbReference type="InterPro" id="IPR011993">
    <property type="entry name" value="PH-like_dom_sf"/>
</dbReference>
<feature type="domain" description="PH" evidence="1">
    <location>
        <begin position="6"/>
        <end position="109"/>
    </location>
</feature>
<dbReference type="SUPFAM" id="SSF50729">
    <property type="entry name" value="PH domain-like"/>
    <property type="match status" value="1"/>
</dbReference>
<proteinExistence type="predicted"/>
<dbReference type="EMBL" id="VJMI01001168">
    <property type="protein sequence ID" value="KAF0775676.1"/>
    <property type="molecule type" value="Genomic_DNA"/>
</dbReference>
<dbReference type="CDD" id="cd00821">
    <property type="entry name" value="PH"/>
    <property type="match status" value="1"/>
</dbReference>
<dbReference type="AlphaFoldDB" id="A0A6A5ATT8"/>
<dbReference type="PROSITE" id="PS50003">
    <property type="entry name" value="PH_DOMAIN"/>
    <property type="match status" value="1"/>
</dbReference>
<comment type="caution">
    <text evidence="2">The sequence shown here is derived from an EMBL/GenBank/DDBJ whole genome shotgun (WGS) entry which is preliminary data.</text>
</comment>
<gene>
    <name evidence="2" type="ORF">AaE_000624</name>
</gene>
<dbReference type="InterPro" id="IPR001849">
    <property type="entry name" value="PH_domain"/>
</dbReference>
<dbReference type="Proteomes" id="UP000469452">
    <property type="component" value="Unassembled WGS sequence"/>
</dbReference>
<protein>
    <recommendedName>
        <fullName evidence="1">PH domain-containing protein</fullName>
    </recommendedName>
</protein>
<name>A0A6A5ATT8_APHAT</name>
<evidence type="ECO:0000259" key="1">
    <source>
        <dbReference type="PROSITE" id="PS50003"/>
    </source>
</evidence>
<feature type="non-terminal residue" evidence="2">
    <location>
        <position position="113"/>
    </location>
</feature>
<sequence>MMKGPRASCEGFLTFRTSPYSPPPMVRHYCLLIGTCFYYYSTQEDAEHMMRVKGEVDVIGVQDWDGKGNMHIYTHGFLFATAQNKVFYAYADSAMDKEKWHRAIQMNIETNVP</sequence>
<reference evidence="2 3" key="1">
    <citation type="submission" date="2019-06" db="EMBL/GenBank/DDBJ databases">
        <title>Genomics analysis of Aphanomyces spp. identifies a new class of oomycete effector associated with host adaptation.</title>
        <authorList>
            <person name="Gaulin E."/>
        </authorList>
    </citation>
    <scope>NUCLEOTIDE SEQUENCE [LARGE SCALE GENOMIC DNA]</scope>
    <source>
        <strain evidence="2 3">E</strain>
    </source>
</reference>
<accession>A0A6A5ATT8</accession>
<dbReference type="Gene3D" id="2.30.29.30">
    <property type="entry name" value="Pleckstrin-homology domain (PH domain)/Phosphotyrosine-binding domain (PTB)"/>
    <property type="match status" value="1"/>
</dbReference>